<feature type="transmembrane region" description="Helical" evidence="2">
    <location>
        <begin position="239"/>
        <end position="263"/>
    </location>
</feature>
<reference evidence="3 4" key="1">
    <citation type="submission" date="2019-06" db="EMBL/GenBank/DDBJ databases">
        <title>Sequencing the genomes of 1000 actinobacteria strains.</title>
        <authorList>
            <person name="Klenk H.-P."/>
        </authorList>
    </citation>
    <scope>NUCLEOTIDE SEQUENCE [LARGE SCALE GENOMIC DNA]</scope>
    <source>
        <strain evidence="3 4">DSM 12335</strain>
    </source>
</reference>
<gene>
    <name evidence="3" type="ORF">FB467_3601</name>
</gene>
<dbReference type="EMBL" id="VFOP01000001">
    <property type="protein sequence ID" value="TQL52415.1"/>
    <property type="molecule type" value="Genomic_DNA"/>
</dbReference>
<evidence type="ECO:0000313" key="4">
    <source>
        <dbReference type="Proteomes" id="UP000319516"/>
    </source>
</evidence>
<comment type="caution">
    <text evidence="3">The sequence shown here is derived from an EMBL/GenBank/DDBJ whole genome shotgun (WGS) entry which is preliminary data.</text>
</comment>
<accession>A0A542YWE8</accession>
<keyword evidence="4" id="KW-1185">Reference proteome</keyword>
<dbReference type="RefSeq" id="WP_141786292.1">
    <property type="nucleotide sequence ID" value="NZ_BAAAIK010000001.1"/>
</dbReference>
<proteinExistence type="predicted"/>
<dbReference type="Gene3D" id="1.10.1760.20">
    <property type="match status" value="1"/>
</dbReference>
<protein>
    <submittedName>
        <fullName evidence="3">Energy-coupling factor transport system substrate-specific component</fullName>
    </submittedName>
</protein>
<feature type="region of interest" description="Disordered" evidence="1">
    <location>
        <begin position="104"/>
        <end position="139"/>
    </location>
</feature>
<keyword evidence="2" id="KW-0472">Membrane</keyword>
<feature type="compositionally biased region" description="Low complexity" evidence="1">
    <location>
        <begin position="114"/>
        <end position="123"/>
    </location>
</feature>
<dbReference type="AlphaFoldDB" id="A0A542YWE8"/>
<feature type="transmembrane region" description="Helical" evidence="2">
    <location>
        <begin position="147"/>
        <end position="173"/>
    </location>
</feature>
<evidence type="ECO:0000313" key="3">
    <source>
        <dbReference type="EMBL" id="TQL52415.1"/>
    </source>
</evidence>
<organism evidence="3 4">
    <name type="scientific">Ornithinicoccus hortensis</name>
    <dbReference type="NCBI Taxonomy" id="82346"/>
    <lineage>
        <taxon>Bacteria</taxon>
        <taxon>Bacillati</taxon>
        <taxon>Actinomycetota</taxon>
        <taxon>Actinomycetes</taxon>
        <taxon>Micrococcales</taxon>
        <taxon>Intrasporangiaceae</taxon>
        <taxon>Ornithinicoccus</taxon>
    </lineage>
</organism>
<evidence type="ECO:0000256" key="2">
    <source>
        <dbReference type="SAM" id="Phobius"/>
    </source>
</evidence>
<name>A0A542YWE8_9MICO</name>
<sequence length="351" mass="36859">METDASDDSVDQVVRDLQRLRGEAGGTSYAEIVRRVAALREASGVPDRLARPARTTVYDAFRQDRTRLDADLVADIAQALGGDGDHFRQRCLHVRLASEVIATTPPVRPDRAADPSPATAPDAPARPAPAPRPADDETVGRETAYRALVLLGCLALNLLGYATVEAFGLTIFLDMAGTGIAAIALGPWHGVLVAIATHLVGTGLHGLTTVPFVVVNIAGALVWGYGVRRFGQGRSLPRFFGLTVLVGLVCTSLATPLLLLLFGGDTGHSAGFVNGLTALGEPHWLAVLHANLMMSLADKLLSGFLILTVVSVLSCRTPVPGGHLFAVLGRLDRGARDPGLRGWAPARGGDA</sequence>
<dbReference type="Proteomes" id="UP000319516">
    <property type="component" value="Unassembled WGS sequence"/>
</dbReference>
<feature type="transmembrane region" description="Helical" evidence="2">
    <location>
        <begin position="206"/>
        <end position="227"/>
    </location>
</feature>
<feature type="transmembrane region" description="Helical" evidence="2">
    <location>
        <begin position="180"/>
        <end position="200"/>
    </location>
</feature>
<dbReference type="OrthoDB" id="7628974at2"/>
<evidence type="ECO:0000256" key="1">
    <source>
        <dbReference type="SAM" id="MobiDB-lite"/>
    </source>
</evidence>
<keyword evidence="2" id="KW-1133">Transmembrane helix</keyword>
<keyword evidence="2" id="KW-0812">Transmembrane</keyword>